<organism evidence="1 2">
    <name type="scientific">Mycolicibacterium porcinum</name>
    <dbReference type="NCBI Taxonomy" id="39693"/>
    <lineage>
        <taxon>Bacteria</taxon>
        <taxon>Bacillati</taxon>
        <taxon>Actinomycetota</taxon>
        <taxon>Actinomycetes</taxon>
        <taxon>Mycobacteriales</taxon>
        <taxon>Mycobacteriaceae</taxon>
        <taxon>Mycolicibacterium</taxon>
    </lineage>
</organism>
<keyword evidence="2" id="KW-1185">Reference proteome</keyword>
<protein>
    <submittedName>
        <fullName evidence="1">Uncharacterized protein</fullName>
    </submittedName>
</protein>
<comment type="caution">
    <text evidence="1">The sequence shown here is derived from an EMBL/GenBank/DDBJ whole genome shotgun (WGS) entry which is preliminary data.</text>
</comment>
<gene>
    <name evidence="1" type="ORF">ABFW12_22925</name>
</gene>
<evidence type="ECO:0000313" key="1">
    <source>
        <dbReference type="EMBL" id="MEX3741085.1"/>
    </source>
</evidence>
<accession>A0ABV3VKC2</accession>
<dbReference type="Proteomes" id="UP001558474">
    <property type="component" value="Unassembled WGS sequence"/>
</dbReference>
<reference evidence="1 2" key="1">
    <citation type="submission" date="2024-04" db="EMBL/GenBank/DDBJ databases">
        <title>Genomic Markers of Mycobacteria.</title>
        <authorList>
            <person name="Soliman M.S."/>
            <person name="Elkholy A."/>
            <person name="Soliman N.S."/>
            <person name="Abbas A."/>
            <person name="Khayrat S."/>
            <person name="Shawky S."/>
        </authorList>
    </citation>
    <scope>NUCLEOTIDE SEQUENCE [LARGE SCALE GENOMIC DNA]</scope>
    <source>
        <strain evidence="1 2">Egy-CU-AM5</strain>
    </source>
</reference>
<dbReference type="RefSeq" id="WP_368573784.1">
    <property type="nucleotide sequence ID" value="NZ_JBDLOU010000058.1"/>
</dbReference>
<dbReference type="EMBL" id="JBDLOU010000058">
    <property type="protein sequence ID" value="MEX3741085.1"/>
    <property type="molecule type" value="Genomic_DNA"/>
</dbReference>
<evidence type="ECO:0000313" key="2">
    <source>
        <dbReference type="Proteomes" id="UP001558474"/>
    </source>
</evidence>
<sequence length="71" mass="7488">MTVVIARPSWASGVAEVIRKTARGVIVNCPHCKGRHQHGRGMLGSRAIAAGCHAGPGRLREYRIVDTGLAG</sequence>
<name>A0ABV3VKC2_9MYCO</name>
<proteinExistence type="predicted"/>